<keyword evidence="3 7" id="KW-0812">Transmembrane</keyword>
<accession>A0A6L6U4V4</accession>
<dbReference type="InterPro" id="IPR003838">
    <property type="entry name" value="ABC3_permease_C"/>
</dbReference>
<dbReference type="AlphaFoldDB" id="A0A6L6U4V4"/>
<dbReference type="Pfam" id="PF12704">
    <property type="entry name" value="MacB_PCD"/>
    <property type="match status" value="1"/>
</dbReference>
<evidence type="ECO:0000256" key="4">
    <source>
        <dbReference type="ARBA" id="ARBA00022989"/>
    </source>
</evidence>
<dbReference type="GO" id="GO:0005886">
    <property type="term" value="C:plasma membrane"/>
    <property type="evidence" value="ECO:0007669"/>
    <property type="project" value="UniProtKB-SubCell"/>
</dbReference>
<name>A0A6L6U4V4_9FLAO</name>
<evidence type="ECO:0000256" key="7">
    <source>
        <dbReference type="SAM" id="Phobius"/>
    </source>
</evidence>
<keyword evidence="2" id="KW-1003">Cell membrane</keyword>
<evidence type="ECO:0000259" key="9">
    <source>
        <dbReference type="Pfam" id="PF12704"/>
    </source>
</evidence>
<evidence type="ECO:0000256" key="3">
    <source>
        <dbReference type="ARBA" id="ARBA00022692"/>
    </source>
</evidence>
<feature type="transmembrane region" description="Helical" evidence="7">
    <location>
        <begin position="12"/>
        <end position="33"/>
    </location>
</feature>
<dbReference type="RefSeq" id="WP_157361549.1">
    <property type="nucleotide sequence ID" value="NZ_WOWS01000001.1"/>
</dbReference>
<keyword evidence="11" id="KW-1185">Reference proteome</keyword>
<dbReference type="PANTHER" id="PTHR30572:SF4">
    <property type="entry name" value="ABC TRANSPORTER PERMEASE YTRF"/>
    <property type="match status" value="1"/>
</dbReference>
<dbReference type="InterPro" id="IPR025857">
    <property type="entry name" value="MacB_PCD"/>
</dbReference>
<feature type="domain" description="MacB-like periplasmic core" evidence="9">
    <location>
        <begin position="18"/>
        <end position="201"/>
    </location>
</feature>
<evidence type="ECO:0000256" key="5">
    <source>
        <dbReference type="ARBA" id="ARBA00023136"/>
    </source>
</evidence>
<dbReference type="PANTHER" id="PTHR30572">
    <property type="entry name" value="MEMBRANE COMPONENT OF TRANSPORTER-RELATED"/>
    <property type="match status" value="1"/>
</dbReference>
<sequence>MIIWRISIKNLFHKPLYTILSIISLTISIGLLICIEQIDNSIKQQFNNNLGHADIVIGAKGSPLQLVLASVLHIDNPTGNISYAEAKKIAKNRLIKTAIPLSYGDNYKGYRIVGTTNAFSKFYKTKIAKGIDFKNPMEVVLGYKVAKQTGLKIGDKFLSSHGLNSDIEDTHNTPLIVVGIYEESHQVIDRLIITPLETVWDVHNHSNHTEHTEHAEHAEHKETTKTNDHLHQDIDEDHHTETHQHAHTNEENKEITSMLIKFRNAMGLITIPRQINENTTMQAAIPKYEIERLFNFTGIGVKAISWVAYIILFISSLMIFINLYKMVKERAFDLAMLRTFGASNFQLIKIVALEGFITSIISIVFGVLLSQIGLLLVLQLVDSQYQQTLRFNLEFINVFQIAFWVFILVIIAICFAVIPILKMNLSKILSNEN</sequence>
<dbReference type="InterPro" id="IPR050250">
    <property type="entry name" value="Macrolide_Exporter_MacB"/>
</dbReference>
<feature type="transmembrane region" description="Helical" evidence="7">
    <location>
        <begin position="401"/>
        <end position="421"/>
    </location>
</feature>
<keyword evidence="5 7" id="KW-0472">Membrane</keyword>
<reference evidence="10 11" key="1">
    <citation type="submission" date="2019-12" db="EMBL/GenBank/DDBJ databases">
        <authorList>
            <person name="Li J."/>
        </authorList>
    </citation>
    <scope>NUCLEOTIDE SEQUENCE [LARGE SCALE GENOMIC DNA]</scope>
    <source>
        <strain evidence="10 11">HL2-2</strain>
    </source>
</reference>
<feature type="domain" description="ABC3 transporter permease C-terminal" evidence="8">
    <location>
        <begin position="307"/>
        <end position="424"/>
    </location>
</feature>
<organism evidence="10 11">
    <name type="scientific">Winogradskyella endarachnes</name>
    <dbReference type="NCBI Taxonomy" id="2681965"/>
    <lineage>
        <taxon>Bacteria</taxon>
        <taxon>Pseudomonadati</taxon>
        <taxon>Bacteroidota</taxon>
        <taxon>Flavobacteriia</taxon>
        <taxon>Flavobacteriales</taxon>
        <taxon>Flavobacteriaceae</taxon>
        <taxon>Winogradskyella</taxon>
    </lineage>
</organism>
<gene>
    <name evidence="10" type="ORF">GN138_01525</name>
</gene>
<feature type="transmembrane region" description="Helical" evidence="7">
    <location>
        <begin position="306"/>
        <end position="327"/>
    </location>
</feature>
<evidence type="ECO:0000313" key="11">
    <source>
        <dbReference type="Proteomes" id="UP000478208"/>
    </source>
</evidence>
<protein>
    <submittedName>
        <fullName evidence="10">FtsX-like permease family protein</fullName>
    </submittedName>
</protein>
<evidence type="ECO:0000256" key="1">
    <source>
        <dbReference type="ARBA" id="ARBA00004651"/>
    </source>
</evidence>
<evidence type="ECO:0000256" key="2">
    <source>
        <dbReference type="ARBA" id="ARBA00022475"/>
    </source>
</evidence>
<evidence type="ECO:0000259" key="8">
    <source>
        <dbReference type="Pfam" id="PF02687"/>
    </source>
</evidence>
<keyword evidence="4 7" id="KW-1133">Transmembrane helix</keyword>
<dbReference type="Pfam" id="PF02687">
    <property type="entry name" value="FtsX"/>
    <property type="match status" value="1"/>
</dbReference>
<dbReference type="GO" id="GO:0022857">
    <property type="term" value="F:transmembrane transporter activity"/>
    <property type="evidence" value="ECO:0007669"/>
    <property type="project" value="TreeGrafter"/>
</dbReference>
<comment type="subcellular location">
    <subcellularLocation>
        <location evidence="1">Cell membrane</location>
        <topology evidence="1">Multi-pass membrane protein</topology>
    </subcellularLocation>
</comment>
<evidence type="ECO:0000313" key="10">
    <source>
        <dbReference type="EMBL" id="MUU77111.1"/>
    </source>
</evidence>
<dbReference type="EMBL" id="WOWS01000001">
    <property type="protein sequence ID" value="MUU77111.1"/>
    <property type="molecule type" value="Genomic_DNA"/>
</dbReference>
<comment type="similarity">
    <text evidence="6">Belongs to the ABC-4 integral membrane protein family.</text>
</comment>
<evidence type="ECO:0000256" key="6">
    <source>
        <dbReference type="ARBA" id="ARBA00038076"/>
    </source>
</evidence>
<dbReference type="Proteomes" id="UP000478208">
    <property type="component" value="Unassembled WGS sequence"/>
</dbReference>
<comment type="caution">
    <text evidence="10">The sequence shown here is derived from an EMBL/GenBank/DDBJ whole genome shotgun (WGS) entry which is preliminary data.</text>
</comment>
<proteinExistence type="inferred from homology"/>
<feature type="transmembrane region" description="Helical" evidence="7">
    <location>
        <begin position="348"/>
        <end position="381"/>
    </location>
</feature>